<dbReference type="InterPro" id="IPR050268">
    <property type="entry name" value="NADH-dep_flavin_reductase"/>
</dbReference>
<dbReference type="GO" id="GO:0006208">
    <property type="term" value="P:pyrimidine nucleobase catabolic process"/>
    <property type="evidence" value="ECO:0007669"/>
    <property type="project" value="TreeGrafter"/>
</dbReference>
<dbReference type="PANTHER" id="PTHR30466">
    <property type="entry name" value="FLAVIN REDUCTASE"/>
    <property type="match status" value="1"/>
</dbReference>
<keyword evidence="5" id="KW-1185">Reference proteome</keyword>
<evidence type="ECO:0000256" key="2">
    <source>
        <dbReference type="ARBA" id="ARBA00023002"/>
    </source>
</evidence>
<dbReference type="SMART" id="SM00903">
    <property type="entry name" value="Flavin_Reduct"/>
    <property type="match status" value="1"/>
</dbReference>
<reference evidence="4 5" key="1">
    <citation type="submission" date="2019-10" db="EMBL/GenBank/DDBJ databases">
        <title>Nocardia macrotermitis sp. nov. and Nocardia aurantia sp. nov., isolated from the gut of fungus growing-termite Macrotermes natalensis.</title>
        <authorList>
            <person name="Benndorf R."/>
            <person name="Schwitalla J."/>
            <person name="Martin K."/>
            <person name="De Beer W."/>
            <person name="Kaster A.-K."/>
            <person name="Vollmers J."/>
            <person name="Poulsen M."/>
            <person name="Beemelmanns C."/>
        </authorList>
    </citation>
    <scope>NUCLEOTIDE SEQUENCE [LARGE SCALE GENOMIC DNA]</scope>
    <source>
        <strain evidence="4 5">RB56</strain>
    </source>
</reference>
<accession>A0A7K0DMT1</accession>
<dbReference type="Gene3D" id="2.30.110.10">
    <property type="entry name" value="Electron Transport, Fmn-binding Protein, Chain A"/>
    <property type="match status" value="1"/>
</dbReference>
<dbReference type="EC" id="1.5.1.37" evidence="4"/>
<dbReference type="GO" id="GO:0010181">
    <property type="term" value="F:FMN binding"/>
    <property type="evidence" value="ECO:0007669"/>
    <property type="project" value="InterPro"/>
</dbReference>
<gene>
    <name evidence="4" type="primary">hpaC</name>
    <name evidence="4" type="ORF">NRB56_17050</name>
</gene>
<evidence type="ECO:0000256" key="1">
    <source>
        <dbReference type="ARBA" id="ARBA00008898"/>
    </source>
</evidence>
<protein>
    <submittedName>
        <fullName evidence="4">4-hydroxyphenylacetate 3-monooxygenase reductase component</fullName>
        <ecNumber evidence="4">1.5.1.37</ecNumber>
    </submittedName>
</protein>
<sequence length="170" mass="18225">MTNISSGLTDLDVREAMARLVTGVTVVTTHGADGDAGTTINSFTMITLEPPTVMICLNTRNRGYAAVAESGRFAVNVLSGSQAWIAELFATPGLSQHERFARLDTTRAGTGCPIIAGAASWLDCTVTEARRIGTHGVFFAEVKDAGVDRLDEVPLVYFRRSMHPLRHSTA</sequence>
<dbReference type="AlphaFoldDB" id="A0A7K0DMT1"/>
<dbReference type="EMBL" id="WEGI01000003">
    <property type="protein sequence ID" value="MQY26144.1"/>
    <property type="molecule type" value="Genomic_DNA"/>
</dbReference>
<dbReference type="OrthoDB" id="3503791at2"/>
<organism evidence="4 5">
    <name type="scientific">Nocardia aurantia</name>
    <dbReference type="NCBI Taxonomy" id="2585199"/>
    <lineage>
        <taxon>Bacteria</taxon>
        <taxon>Bacillati</taxon>
        <taxon>Actinomycetota</taxon>
        <taxon>Actinomycetes</taxon>
        <taxon>Mycobacteriales</taxon>
        <taxon>Nocardiaceae</taxon>
        <taxon>Nocardia</taxon>
    </lineage>
</organism>
<keyword evidence="4" id="KW-0503">Monooxygenase</keyword>
<dbReference type="Pfam" id="PF01613">
    <property type="entry name" value="Flavin_Reduct"/>
    <property type="match status" value="1"/>
</dbReference>
<proteinExistence type="inferred from homology"/>
<comment type="caution">
    <text evidence="4">The sequence shown here is derived from an EMBL/GenBank/DDBJ whole genome shotgun (WGS) entry which is preliminary data.</text>
</comment>
<dbReference type="Proteomes" id="UP000431401">
    <property type="component" value="Unassembled WGS sequence"/>
</dbReference>
<dbReference type="InterPro" id="IPR002563">
    <property type="entry name" value="Flavin_Rdtase-like_dom"/>
</dbReference>
<dbReference type="PANTHER" id="PTHR30466:SF1">
    <property type="entry name" value="FMN REDUCTASE (NADH) RUTF"/>
    <property type="match status" value="1"/>
</dbReference>
<evidence type="ECO:0000313" key="5">
    <source>
        <dbReference type="Proteomes" id="UP000431401"/>
    </source>
</evidence>
<name>A0A7K0DMT1_9NOCA</name>
<dbReference type="SUPFAM" id="SSF50475">
    <property type="entry name" value="FMN-binding split barrel"/>
    <property type="match status" value="1"/>
</dbReference>
<keyword evidence="2 4" id="KW-0560">Oxidoreductase</keyword>
<dbReference type="RefSeq" id="WP_153340079.1">
    <property type="nucleotide sequence ID" value="NZ_WEGI01000003.1"/>
</dbReference>
<dbReference type="GO" id="GO:0004497">
    <property type="term" value="F:monooxygenase activity"/>
    <property type="evidence" value="ECO:0007669"/>
    <property type="project" value="UniProtKB-KW"/>
</dbReference>
<evidence type="ECO:0000259" key="3">
    <source>
        <dbReference type="SMART" id="SM00903"/>
    </source>
</evidence>
<comment type="similarity">
    <text evidence="1">Belongs to the non-flavoprotein flavin reductase family.</text>
</comment>
<evidence type="ECO:0000313" key="4">
    <source>
        <dbReference type="EMBL" id="MQY26144.1"/>
    </source>
</evidence>
<dbReference type="GO" id="GO:0042602">
    <property type="term" value="F:riboflavin reductase (NADPH) activity"/>
    <property type="evidence" value="ECO:0007669"/>
    <property type="project" value="TreeGrafter"/>
</dbReference>
<feature type="domain" description="Flavin reductase like" evidence="3">
    <location>
        <begin position="17"/>
        <end position="164"/>
    </location>
</feature>
<dbReference type="InterPro" id="IPR012349">
    <property type="entry name" value="Split_barrel_FMN-bd"/>
</dbReference>